<reference evidence="6 7" key="1">
    <citation type="submission" date="2024-08" db="EMBL/GenBank/DDBJ databases">
        <authorList>
            <person name="Ishaq N."/>
        </authorList>
    </citation>
    <scope>NUCLEOTIDE SEQUENCE [LARGE SCALE GENOMIC DNA]</scope>
    <source>
        <strain evidence="6 7">DSM 18651</strain>
    </source>
</reference>
<keyword evidence="4" id="KW-0812">Transmembrane</keyword>
<dbReference type="Pfam" id="PF00072">
    <property type="entry name" value="Response_reg"/>
    <property type="match status" value="1"/>
</dbReference>
<dbReference type="Gene3D" id="3.40.50.2300">
    <property type="match status" value="1"/>
</dbReference>
<evidence type="ECO:0000256" key="2">
    <source>
        <dbReference type="ARBA" id="ARBA00023012"/>
    </source>
</evidence>
<dbReference type="InterPro" id="IPR011006">
    <property type="entry name" value="CheY-like_superfamily"/>
</dbReference>
<keyword evidence="2" id="KW-0902">Two-component regulatory system</keyword>
<dbReference type="SMART" id="SM00448">
    <property type="entry name" value="REC"/>
    <property type="match status" value="1"/>
</dbReference>
<keyword evidence="7" id="KW-1185">Reference proteome</keyword>
<dbReference type="SUPFAM" id="SSF47384">
    <property type="entry name" value="Homodimeric domain of signal transducing histidine kinase"/>
    <property type="match status" value="1"/>
</dbReference>
<protein>
    <submittedName>
        <fullName evidence="6">Response regulator</fullName>
    </submittedName>
</protein>
<comment type="caution">
    <text evidence="6">The sequence shown here is derived from an EMBL/GenBank/DDBJ whole genome shotgun (WGS) entry which is preliminary data.</text>
</comment>
<dbReference type="InterPro" id="IPR036097">
    <property type="entry name" value="HisK_dim/P_sf"/>
</dbReference>
<evidence type="ECO:0000259" key="5">
    <source>
        <dbReference type="PROSITE" id="PS50110"/>
    </source>
</evidence>
<evidence type="ECO:0000256" key="4">
    <source>
        <dbReference type="SAM" id="Phobius"/>
    </source>
</evidence>
<dbReference type="EMBL" id="JBGMEK010000001">
    <property type="protein sequence ID" value="MFA0809440.1"/>
    <property type="molecule type" value="Genomic_DNA"/>
</dbReference>
<feature type="transmembrane region" description="Helical" evidence="4">
    <location>
        <begin position="240"/>
        <end position="257"/>
    </location>
</feature>
<dbReference type="CDD" id="cd17546">
    <property type="entry name" value="REC_hyHK_CKI1_RcsC-like"/>
    <property type="match status" value="1"/>
</dbReference>
<keyword evidence="1 3" id="KW-0597">Phosphoprotein</keyword>
<feature type="modified residue" description="4-aspartylphosphate" evidence="3">
    <location>
        <position position="833"/>
    </location>
</feature>
<dbReference type="Pfam" id="PF07696">
    <property type="entry name" value="7TMR-DISMED2"/>
    <property type="match status" value="1"/>
</dbReference>
<dbReference type="PROSITE" id="PS50110">
    <property type="entry name" value="RESPONSE_REGULATORY"/>
    <property type="match status" value="1"/>
</dbReference>
<keyword evidence="4" id="KW-1133">Transmembrane helix</keyword>
<feature type="transmembrane region" description="Helical" evidence="4">
    <location>
        <begin position="311"/>
        <end position="331"/>
    </location>
</feature>
<accession>A0ABV4NVD9</accession>
<evidence type="ECO:0000313" key="7">
    <source>
        <dbReference type="Proteomes" id="UP001569428"/>
    </source>
</evidence>
<keyword evidence="4" id="KW-0472">Membrane</keyword>
<sequence>MIVVGIAFRLLAGIIPDRYSYLTRIRLALSLITLTSFLLAGVPVTQAGTSISLSKSTSINAQELQSYLSYQTNHPQALVPLEDFLNTNSWLEYSAAPNRFSKDSIIWLRLKLSVDSIPQNIILAIEDRLVAKVDLYLLKGREETLNDNLGATVPIGQRPNQTSSLAQHLIFNEAGNYTLLLKVPGRDAHRVATRLSLWNATNYFADKHSSQSFHKGWQIGVLTLLSLMQILALIIYRRTLWAYCSFFTISALLIVLFREGSFFDWLGWHSNWWVIKGFWLSTVALYVFGILIARQILCIERQLMSSGQGRGLAAIAAINALGFAPLLLADANGASKIGWALTTINLTTFIFILLIGGKKLQLGISAKIGSGIAWGLFVLSCAFMLISSLHTSIISPSVALNLMVIGVITTSIWLYLFTVSETIRKHGRSLRAQKQLTGHLTWVSHLTDEARTSLNLVVGTADLLYGQLKPHQQEHAAIIRREAKRLKHLANNIQDLTVLDGYRTQAESTSVRFDSMLAELKKTALTPFTIRYDRGTPFAWIGDASRWSHTLDTLLDCSLSTNSILDINVVVKVERDIDTSPPILGMHWISTSVLEYSPEVLELHNIRKSLSGNKAEKLFGLQLALFFCKSFIESQNGSFQITLSPNKKSLQFDLSWPIHVDTSEQARFESALQQLNQLTVAIDKDSNSDLIKYLREELTYVINPPENKSNIKPDLYITDNLQRKPLQLKPCHIAVVDMPLELLNKFPNTIRLDSYSSPSDTVHHLVSRIVGEQIKLVDHNCEIRALVVEDDRESRRIIGKLLSNLGVEVHYAVDGLQGLELANKELFDVIFVDCGIPLITCITLIGHVHKSSDCPNNQTPLVAVTPHRTCANGERLSNAGASDIIHKPVSSKSIESVISKIKKSSTKAKMLD</sequence>
<dbReference type="Gene3D" id="2.60.40.2380">
    <property type="match status" value="1"/>
</dbReference>
<dbReference type="SUPFAM" id="SSF52172">
    <property type="entry name" value="CheY-like"/>
    <property type="match status" value="1"/>
</dbReference>
<dbReference type="PANTHER" id="PTHR45339:SF1">
    <property type="entry name" value="HYBRID SIGNAL TRANSDUCTION HISTIDINE KINASE J"/>
    <property type="match status" value="1"/>
</dbReference>
<dbReference type="InterPro" id="IPR001789">
    <property type="entry name" value="Sig_transdc_resp-reg_receiver"/>
</dbReference>
<feature type="transmembrane region" description="Helical" evidence="4">
    <location>
        <begin position="337"/>
        <end position="356"/>
    </location>
</feature>
<organism evidence="6 7">
    <name type="scientific">Microbulbifer epialgicus</name>
    <dbReference type="NCBI Taxonomy" id="393907"/>
    <lineage>
        <taxon>Bacteria</taxon>
        <taxon>Pseudomonadati</taxon>
        <taxon>Pseudomonadota</taxon>
        <taxon>Gammaproteobacteria</taxon>
        <taxon>Cellvibrionales</taxon>
        <taxon>Microbulbiferaceae</taxon>
        <taxon>Microbulbifer</taxon>
    </lineage>
</organism>
<evidence type="ECO:0000256" key="1">
    <source>
        <dbReference type="ARBA" id="ARBA00022553"/>
    </source>
</evidence>
<dbReference type="Gene3D" id="1.10.287.130">
    <property type="match status" value="1"/>
</dbReference>
<dbReference type="RefSeq" id="WP_371837168.1">
    <property type="nucleotide sequence ID" value="NZ_JBGMEK010000001.1"/>
</dbReference>
<proteinExistence type="predicted"/>
<feature type="domain" description="Response regulatory" evidence="5">
    <location>
        <begin position="784"/>
        <end position="902"/>
    </location>
</feature>
<evidence type="ECO:0000313" key="6">
    <source>
        <dbReference type="EMBL" id="MFA0809440.1"/>
    </source>
</evidence>
<feature type="transmembrane region" description="Helical" evidence="4">
    <location>
        <begin position="277"/>
        <end position="299"/>
    </location>
</feature>
<feature type="transmembrane region" description="Helical" evidence="4">
    <location>
        <begin position="368"/>
        <end position="386"/>
    </location>
</feature>
<dbReference type="PANTHER" id="PTHR45339">
    <property type="entry name" value="HYBRID SIGNAL TRANSDUCTION HISTIDINE KINASE J"/>
    <property type="match status" value="1"/>
</dbReference>
<dbReference type="Proteomes" id="UP001569428">
    <property type="component" value="Unassembled WGS sequence"/>
</dbReference>
<feature type="transmembrane region" description="Helical" evidence="4">
    <location>
        <begin position="398"/>
        <end position="418"/>
    </location>
</feature>
<feature type="transmembrane region" description="Helical" evidence="4">
    <location>
        <begin position="216"/>
        <end position="235"/>
    </location>
</feature>
<gene>
    <name evidence="6" type="ORF">ACCI49_00790</name>
</gene>
<evidence type="ECO:0000256" key="3">
    <source>
        <dbReference type="PROSITE-ProRule" id="PRU00169"/>
    </source>
</evidence>
<name>A0ABV4NVD9_9GAMM</name>
<dbReference type="InterPro" id="IPR011622">
    <property type="entry name" value="7TMR_DISM_rcpt_extracell_dom2"/>
</dbReference>